<gene>
    <name evidence="4" type="ORF">CVO77_15055</name>
</gene>
<dbReference type="InterPro" id="IPR001650">
    <property type="entry name" value="Helicase_C-like"/>
</dbReference>
<accession>A0A2S8B1S7</accession>
<keyword evidence="5" id="KW-1185">Reference proteome</keyword>
<keyword evidence="4" id="KW-0540">Nuclease</keyword>
<dbReference type="AlphaFoldDB" id="A0A2S8B1S7"/>
<name>A0A2S8B1S7_9SPHN</name>
<dbReference type="Gene3D" id="3.90.1570.30">
    <property type="match status" value="1"/>
</dbReference>
<dbReference type="PANTHER" id="PTHR47396">
    <property type="entry name" value="TYPE I RESTRICTION ENZYME ECOKI R PROTEIN"/>
    <property type="match status" value="1"/>
</dbReference>
<dbReference type="Pfam" id="PF04851">
    <property type="entry name" value="ResIII"/>
    <property type="match status" value="1"/>
</dbReference>
<evidence type="ECO:0000256" key="1">
    <source>
        <dbReference type="SAM" id="Coils"/>
    </source>
</evidence>
<dbReference type="Pfam" id="PF13643">
    <property type="entry name" value="DUF4145"/>
    <property type="match status" value="1"/>
</dbReference>
<dbReference type="GO" id="GO:0016787">
    <property type="term" value="F:hydrolase activity"/>
    <property type="evidence" value="ECO:0007669"/>
    <property type="project" value="InterPro"/>
</dbReference>
<dbReference type="GO" id="GO:0006304">
    <property type="term" value="P:DNA modification"/>
    <property type="evidence" value="ECO:0007669"/>
    <property type="project" value="InterPro"/>
</dbReference>
<comment type="caution">
    <text evidence="4">The sequence shown here is derived from an EMBL/GenBank/DDBJ whole genome shotgun (WGS) entry which is preliminary data.</text>
</comment>
<dbReference type="GO" id="GO:0005829">
    <property type="term" value="C:cytosol"/>
    <property type="evidence" value="ECO:0007669"/>
    <property type="project" value="TreeGrafter"/>
</dbReference>
<organism evidence="4 5">
    <name type="scientific">Sphingopyxis lindanitolerans</name>
    <dbReference type="NCBI Taxonomy" id="2054227"/>
    <lineage>
        <taxon>Bacteria</taxon>
        <taxon>Pseudomonadati</taxon>
        <taxon>Pseudomonadota</taxon>
        <taxon>Alphaproteobacteria</taxon>
        <taxon>Sphingomonadales</taxon>
        <taxon>Sphingomonadaceae</taxon>
        <taxon>Sphingopyxis</taxon>
    </lineage>
</organism>
<dbReference type="OrthoDB" id="9803459at2"/>
<feature type="coiled-coil region" evidence="1">
    <location>
        <begin position="145"/>
        <end position="193"/>
    </location>
</feature>
<protein>
    <submittedName>
        <fullName evidence="4">Type I restriction-modification system endonuclease</fullName>
    </submittedName>
</protein>
<dbReference type="Gene3D" id="3.40.50.300">
    <property type="entry name" value="P-loop containing nucleotide triphosphate hydrolases"/>
    <property type="match status" value="2"/>
</dbReference>
<dbReference type="GO" id="GO:0003677">
    <property type="term" value="F:DNA binding"/>
    <property type="evidence" value="ECO:0007669"/>
    <property type="project" value="InterPro"/>
</dbReference>
<keyword evidence="1" id="KW-0175">Coiled coil</keyword>
<dbReference type="InterPro" id="IPR006935">
    <property type="entry name" value="Helicase/UvrB_N"/>
</dbReference>
<keyword evidence="4" id="KW-0378">Hydrolase</keyword>
<evidence type="ECO:0000259" key="3">
    <source>
        <dbReference type="PROSITE" id="PS51194"/>
    </source>
</evidence>
<keyword evidence="4" id="KW-0255">Endonuclease</keyword>
<dbReference type="PANTHER" id="PTHR47396:SF1">
    <property type="entry name" value="ATP-DEPENDENT HELICASE IRC3-RELATED"/>
    <property type="match status" value="1"/>
</dbReference>
<dbReference type="Pfam" id="PF00271">
    <property type="entry name" value="Helicase_C"/>
    <property type="match status" value="1"/>
</dbReference>
<dbReference type="Pfam" id="PF08463">
    <property type="entry name" value="EcoEI_R_C"/>
    <property type="match status" value="1"/>
</dbReference>
<dbReference type="InterPro" id="IPR025285">
    <property type="entry name" value="DUF4145"/>
</dbReference>
<dbReference type="GO" id="GO:0005524">
    <property type="term" value="F:ATP binding"/>
    <property type="evidence" value="ECO:0007669"/>
    <property type="project" value="InterPro"/>
</dbReference>
<dbReference type="SMART" id="SM00487">
    <property type="entry name" value="DEXDc"/>
    <property type="match status" value="1"/>
</dbReference>
<dbReference type="PROSITE" id="PS51192">
    <property type="entry name" value="HELICASE_ATP_BIND_1"/>
    <property type="match status" value="1"/>
</dbReference>
<feature type="domain" description="Helicase ATP-binding" evidence="2">
    <location>
        <begin position="436"/>
        <end position="621"/>
    </location>
</feature>
<evidence type="ECO:0000313" key="5">
    <source>
        <dbReference type="Proteomes" id="UP000238954"/>
    </source>
</evidence>
<dbReference type="SMART" id="SM00490">
    <property type="entry name" value="HELICc"/>
    <property type="match status" value="1"/>
</dbReference>
<proteinExistence type="predicted"/>
<dbReference type="RefSeq" id="WP_105999741.1">
    <property type="nucleotide sequence ID" value="NZ_CM009578.1"/>
</dbReference>
<dbReference type="CDD" id="cd18032">
    <property type="entry name" value="DEXHc_RE_I_III_res"/>
    <property type="match status" value="1"/>
</dbReference>
<dbReference type="Proteomes" id="UP000238954">
    <property type="component" value="Chromosome"/>
</dbReference>
<dbReference type="SUPFAM" id="SSF52540">
    <property type="entry name" value="P-loop containing nucleoside triphosphate hydrolases"/>
    <property type="match status" value="1"/>
</dbReference>
<dbReference type="InterPro" id="IPR014001">
    <property type="entry name" value="Helicase_ATP-bd"/>
</dbReference>
<dbReference type="GO" id="GO:0004519">
    <property type="term" value="F:endonuclease activity"/>
    <property type="evidence" value="ECO:0007669"/>
    <property type="project" value="UniProtKB-KW"/>
</dbReference>
<dbReference type="NCBIfam" id="NF008521">
    <property type="entry name" value="PRK11448.1"/>
    <property type="match status" value="1"/>
</dbReference>
<sequence>MVGGNSNFAFLLKLEPQAYRLGLLAERYFADDPNTCLIKLRQLSELIAQLTASRFGLEVFPNDNLADVLRRLKFECSLPREVGDLFHSLRIAGNQAAHGSADDHAGALNGLKLARQLTIWYSRTFHNQSDKFGPFVPPERPTDANAALGQELDRLKAELAATQTETERLRAEAAAAEAERKSAADAAASERQERAIWEALAEEADKGRSELAEQLKTALSSAKSINAPAPEIVAELARDAAEQINLDEAGTRALIDQQLRDAGWEADTSTLRYSNGSRPVKGRYRAIAEWPTMTGPADYALFCGITLVGTIEAKRRNRNVMAVLRQAERYASDIHMQEAEFAEGGPWLEFKAPFAFSTNGRPYLKQVEALSGIWRRDLRDPNNPAEVLAGWPSPKGLLERLAVNKKAAQKELAAQPFDFGFPLRHYQREAIQAVETALGENRKAMLVAMATGTGKTKLAIAMLYRLISAKRFRRVCFVVDRSALGRQTKDEFTTTKVVNGKAFADIFGLKGLADVAPDDDTRVHICTIQGLVRRVLYSESGQDAPPIDQYDLIVVDECHRGYLLDREMSDGDLSFRDQSDYVSKYRRVLEHFDAVKIGLTATPALHTTDIFGKPVFTYSYREAVIDGFLNDHEPPIRIATKLSERGIHFVRDEAVDYVHPPTGQVETITLADEVDFDVEQFNKGVVTVPFNRAVAHELAKYIDPADPEKTLIFAVSKAHADILVKELRDAFRVAYGPMKDETVQRLTGDVDKIENLILSFRNDPLPKVAVTVDLLTTGVDIPRITNIVFMRRVNSRILYEQMLGRATRLCPEIGKESFRIFDAVDLYAHLQDLTDMKPVAADPKFTLTKLFEELRGRADAEHKNRVREQIIVRLRRRLKKLTPEMRAKFEIEAGETPEASLDRFVNGDPINLSNWASERPNLGPILDWTNEDGTPRYVPISEHPDEVTGVTRGYGTADKPEDFLDKFTQFVRENVNRIAALRIVVQRPQELTREELRQLRLKLDAEGFSDSKIKRAWADAKNQDIAASIIGYIRQAAIGDPLVPFAHRVRNAVEAILRKRSWTDVQRKWIERIGRQLELELVVDRAAFDAEPFASLGGWPRIDRVFNGELEQVVRDINESIWKEAG</sequence>
<dbReference type="InterPro" id="IPR013670">
    <property type="entry name" value="EcoEI_R_C_dom"/>
</dbReference>
<reference evidence="5" key="1">
    <citation type="submission" date="2017-11" db="EMBL/GenBank/DDBJ databases">
        <title>The complete genome sequence of Sphingopyxis pomeranensis sp. nov. strain WS5A3p.</title>
        <authorList>
            <person name="Kaminski M.A."/>
        </authorList>
    </citation>
    <scope>NUCLEOTIDE SEQUENCE [LARGE SCALE GENOMIC DNA]</scope>
    <source>
        <strain evidence="5">WS5A3p</strain>
    </source>
</reference>
<dbReference type="InterPro" id="IPR027417">
    <property type="entry name" value="P-loop_NTPase"/>
</dbReference>
<evidence type="ECO:0000259" key="2">
    <source>
        <dbReference type="PROSITE" id="PS51192"/>
    </source>
</evidence>
<feature type="domain" description="Helicase C-terminal" evidence="3">
    <location>
        <begin position="697"/>
        <end position="851"/>
    </location>
</feature>
<dbReference type="CDD" id="cd18799">
    <property type="entry name" value="SF2_C_EcoAI-like"/>
    <property type="match status" value="1"/>
</dbReference>
<dbReference type="PROSITE" id="PS51194">
    <property type="entry name" value="HELICASE_CTER"/>
    <property type="match status" value="1"/>
</dbReference>
<dbReference type="InterPro" id="IPR050742">
    <property type="entry name" value="Helicase_Restrict-Modif_Enz"/>
</dbReference>
<evidence type="ECO:0000313" key="4">
    <source>
        <dbReference type="EMBL" id="PQM26364.1"/>
    </source>
</evidence>
<dbReference type="EMBL" id="PHFW01000003">
    <property type="protein sequence ID" value="PQM26364.1"/>
    <property type="molecule type" value="Genomic_DNA"/>
</dbReference>